<dbReference type="SUPFAM" id="SSF54695">
    <property type="entry name" value="POZ domain"/>
    <property type="match status" value="1"/>
</dbReference>
<evidence type="ECO:0000313" key="3">
    <source>
        <dbReference type="Proteomes" id="UP000615446"/>
    </source>
</evidence>
<dbReference type="PANTHER" id="PTHR24410:SF23">
    <property type="entry name" value="BTB DOMAIN-CONTAINING PROTEIN-RELATED"/>
    <property type="match status" value="1"/>
</dbReference>
<comment type="caution">
    <text evidence="2">The sequence shown here is derived from an EMBL/GenBank/DDBJ whole genome shotgun (WGS) entry which is preliminary data.</text>
</comment>
<gene>
    <name evidence="2" type="ORF">RCL2_000905000</name>
</gene>
<sequence>MKDNMFNFTKPNISPAIFEIILRYIYTGVLDLKEKSVSDILNLLVASDELLIEELVTFVQKYLIENQNEWLLNNFIKGFHKLFKLENYKLINDYCLESICEVPEPFFNSPEFEKDILLELIKRDDLVIDEVELWNYLIKWGIAQTSELKEKNITDLDKCNEGDFLVLKNVLEPFFLHIRFFDIPSKDFHSNIRPFEKALPKARFENIVSFYLTKIQPENTLPSRYGMIPIDSVIIKPKYAAIFANWIQRNDVNARIPRNKYNFNLIYRGSRDSFNITTIRNKCSGQGACILVIKVKENGVIIGGYNPYAKSFEWSNDQVISEHWYNGKDYKKVKISRVTNKSYAIYESYNFNDMALNFGNSDLIVNGDSGTCKRRNYKSSILNTNKFSIDEMEIFKFYQS</sequence>
<dbReference type="PANTHER" id="PTHR24410">
    <property type="entry name" value="HL07962P-RELATED"/>
    <property type="match status" value="1"/>
</dbReference>
<accession>A0A8H3L9Z7</accession>
<organism evidence="2 3">
    <name type="scientific">Rhizophagus clarus</name>
    <dbReference type="NCBI Taxonomy" id="94130"/>
    <lineage>
        <taxon>Eukaryota</taxon>
        <taxon>Fungi</taxon>
        <taxon>Fungi incertae sedis</taxon>
        <taxon>Mucoromycota</taxon>
        <taxon>Glomeromycotina</taxon>
        <taxon>Glomeromycetes</taxon>
        <taxon>Glomerales</taxon>
        <taxon>Glomeraceae</taxon>
        <taxon>Rhizophagus</taxon>
    </lineage>
</organism>
<name>A0A8H3L9Z7_9GLOM</name>
<dbReference type="Pfam" id="PF07534">
    <property type="entry name" value="TLD"/>
    <property type="match status" value="1"/>
</dbReference>
<protein>
    <submittedName>
        <fullName evidence="2">BTB/POZ protein</fullName>
    </submittedName>
</protein>
<proteinExistence type="predicted"/>
<reference evidence="2" key="1">
    <citation type="submission" date="2019-10" db="EMBL/GenBank/DDBJ databases">
        <title>Conservation and host-specific expression of non-tandemly repeated heterogenous ribosome RNA gene in arbuscular mycorrhizal fungi.</title>
        <authorList>
            <person name="Maeda T."/>
            <person name="Kobayashi Y."/>
            <person name="Nakagawa T."/>
            <person name="Ezawa T."/>
            <person name="Yamaguchi K."/>
            <person name="Bino T."/>
            <person name="Nishimoto Y."/>
            <person name="Shigenobu S."/>
            <person name="Kawaguchi M."/>
        </authorList>
    </citation>
    <scope>NUCLEOTIDE SEQUENCE</scope>
    <source>
        <strain evidence="2">HR1</strain>
    </source>
</reference>
<dbReference type="AlphaFoldDB" id="A0A8H3L9Z7"/>
<feature type="domain" description="TLDc" evidence="1">
    <location>
        <begin position="233"/>
        <end position="398"/>
    </location>
</feature>
<dbReference type="Gene3D" id="3.30.710.10">
    <property type="entry name" value="Potassium Channel Kv1.1, Chain A"/>
    <property type="match status" value="1"/>
</dbReference>
<dbReference type="InterPro" id="IPR011333">
    <property type="entry name" value="SKP1/BTB/POZ_sf"/>
</dbReference>
<dbReference type="OrthoDB" id="5948799at2759"/>
<dbReference type="PROSITE" id="PS51886">
    <property type="entry name" value="TLDC"/>
    <property type="match status" value="1"/>
</dbReference>
<dbReference type="Pfam" id="PF00651">
    <property type="entry name" value="BTB"/>
    <property type="match status" value="1"/>
</dbReference>
<dbReference type="InterPro" id="IPR051481">
    <property type="entry name" value="BTB-POZ/Galectin-3-binding"/>
</dbReference>
<dbReference type="Proteomes" id="UP000615446">
    <property type="component" value="Unassembled WGS sequence"/>
</dbReference>
<dbReference type="InterPro" id="IPR006571">
    <property type="entry name" value="TLDc_dom"/>
</dbReference>
<dbReference type="EMBL" id="BLAL01000058">
    <property type="protein sequence ID" value="GES81809.1"/>
    <property type="molecule type" value="Genomic_DNA"/>
</dbReference>
<evidence type="ECO:0000313" key="2">
    <source>
        <dbReference type="EMBL" id="GES81809.1"/>
    </source>
</evidence>
<evidence type="ECO:0000259" key="1">
    <source>
        <dbReference type="PROSITE" id="PS51886"/>
    </source>
</evidence>
<dbReference type="InterPro" id="IPR000210">
    <property type="entry name" value="BTB/POZ_dom"/>
</dbReference>